<dbReference type="Proteomes" id="UP001107558">
    <property type="component" value="Chromosome 1"/>
</dbReference>
<evidence type="ECO:0000313" key="4">
    <source>
        <dbReference type="Proteomes" id="UP001107558"/>
    </source>
</evidence>
<evidence type="ECO:0000313" key="3">
    <source>
        <dbReference type="EMBL" id="KAG5681020.1"/>
    </source>
</evidence>
<accession>A0A9J6CG31</accession>
<gene>
    <name evidence="3" type="ORF">PVAND_010486</name>
</gene>
<evidence type="ECO:0000256" key="1">
    <source>
        <dbReference type="SAM" id="MobiDB-lite"/>
    </source>
</evidence>
<reference evidence="3" key="1">
    <citation type="submission" date="2021-03" db="EMBL/GenBank/DDBJ databases">
        <title>Chromosome level genome of the anhydrobiotic midge Polypedilum vanderplanki.</title>
        <authorList>
            <person name="Yoshida Y."/>
            <person name="Kikawada T."/>
            <person name="Gusev O."/>
        </authorList>
    </citation>
    <scope>NUCLEOTIDE SEQUENCE</scope>
    <source>
        <strain evidence="3">NIAS01</strain>
        <tissue evidence="3">Whole body or cell culture</tissue>
    </source>
</reference>
<proteinExistence type="predicted"/>
<dbReference type="SUPFAM" id="SSF49562">
    <property type="entry name" value="C2 domain (Calcium/lipid-binding domain, CaLB)"/>
    <property type="match status" value="1"/>
</dbReference>
<dbReference type="EMBL" id="JADBJN010000001">
    <property type="protein sequence ID" value="KAG5681020.1"/>
    <property type="molecule type" value="Genomic_DNA"/>
</dbReference>
<evidence type="ECO:0000259" key="2">
    <source>
        <dbReference type="Pfam" id="PF00168"/>
    </source>
</evidence>
<keyword evidence="4" id="KW-1185">Reference proteome</keyword>
<organism evidence="3 4">
    <name type="scientific">Polypedilum vanderplanki</name>
    <name type="common">Sleeping chironomid midge</name>
    <dbReference type="NCBI Taxonomy" id="319348"/>
    <lineage>
        <taxon>Eukaryota</taxon>
        <taxon>Metazoa</taxon>
        <taxon>Ecdysozoa</taxon>
        <taxon>Arthropoda</taxon>
        <taxon>Hexapoda</taxon>
        <taxon>Insecta</taxon>
        <taxon>Pterygota</taxon>
        <taxon>Neoptera</taxon>
        <taxon>Endopterygota</taxon>
        <taxon>Diptera</taxon>
        <taxon>Nematocera</taxon>
        <taxon>Chironomoidea</taxon>
        <taxon>Chironomidae</taxon>
        <taxon>Chironominae</taxon>
        <taxon>Polypedilum</taxon>
        <taxon>Polypedilum</taxon>
    </lineage>
</organism>
<dbReference type="OrthoDB" id="8251120at2759"/>
<sequence>MNKLKAITRSVSFNSRPNSTSSSNKNNGREKDKLEPTVGFKLTLYSSASDNTSSSVPELEVQLIGARHLPSKFGLKTVEGYMIKVKLFPGTSKFDSSIQTSSWPKFNESFRFPLGSSLKSSMKSKYRDFQDINGNETLPQKLFKGTFVVFTVIALLELPSGSHTGIKGTYKSLKRQGSIILRERINILSTNLNLTSSTTATDKTDKNKNVSKMAASETQRNIGAVTLFLDPKTFEENIKNKTYETNEMWLPIRDISVAPNTKLSAISSPKGQVEIILELCDNSSEEDLSSKYDKNLNPFESDTNSASTSKPRFSFSDVKLPNVKKFMKPKREHKNANGLCLKVTTSKMRCSIKVKEEFENYGEKIYLKTTVFEHDILSDSWKSELFIPTLSIRWDQTESTINIPLVNEDSLEHISIKTTVAMKTKLGKKIVLGTLYIRPDLDDLEQWATMLSTRNIPIPMWYSFE</sequence>
<dbReference type="Pfam" id="PF00168">
    <property type="entry name" value="C2"/>
    <property type="match status" value="1"/>
</dbReference>
<name>A0A9J6CG31_POLVA</name>
<dbReference type="CDD" id="cd00030">
    <property type="entry name" value="C2"/>
    <property type="match status" value="1"/>
</dbReference>
<feature type="compositionally biased region" description="Low complexity" evidence="1">
    <location>
        <begin position="10"/>
        <end position="26"/>
    </location>
</feature>
<feature type="region of interest" description="Disordered" evidence="1">
    <location>
        <begin position="1"/>
        <end position="33"/>
    </location>
</feature>
<dbReference type="AlphaFoldDB" id="A0A9J6CG31"/>
<comment type="caution">
    <text evidence="3">The sequence shown here is derived from an EMBL/GenBank/DDBJ whole genome shotgun (WGS) entry which is preliminary data.</text>
</comment>
<feature type="domain" description="C2" evidence="2">
    <location>
        <begin position="58"/>
        <end position="119"/>
    </location>
</feature>
<dbReference type="InterPro" id="IPR000008">
    <property type="entry name" value="C2_dom"/>
</dbReference>
<dbReference type="InterPro" id="IPR035892">
    <property type="entry name" value="C2_domain_sf"/>
</dbReference>
<protein>
    <recommendedName>
        <fullName evidence="2">C2 domain-containing protein</fullName>
    </recommendedName>
</protein>